<dbReference type="Proteomes" id="UP000663855">
    <property type="component" value="Unassembled WGS sequence"/>
</dbReference>
<dbReference type="CDD" id="cd05327">
    <property type="entry name" value="retinol-DH_like_SDR_c_like"/>
    <property type="match status" value="1"/>
</dbReference>
<dbReference type="SUPFAM" id="SSF51735">
    <property type="entry name" value="NAD(P)-binding Rossmann-fold domains"/>
    <property type="match status" value="1"/>
</dbReference>
<dbReference type="Pfam" id="PF00106">
    <property type="entry name" value="adh_short"/>
    <property type="match status" value="1"/>
</dbReference>
<proteinExistence type="inferred from homology"/>
<dbReference type="EMBL" id="CAJNOV010008484">
    <property type="protein sequence ID" value="CAF1324643.1"/>
    <property type="molecule type" value="Genomic_DNA"/>
</dbReference>
<dbReference type="PANTHER" id="PTHR24320:SF283">
    <property type="entry name" value="RETINOL DEHYDROGENASE 11"/>
    <property type="match status" value="1"/>
</dbReference>
<dbReference type="GO" id="GO:0016491">
    <property type="term" value="F:oxidoreductase activity"/>
    <property type="evidence" value="ECO:0007669"/>
    <property type="project" value="UniProtKB-KW"/>
</dbReference>
<sequence length="327" mass="35587">MSTPTFPAKTTALEVVKGLHTKLDGKVVLVTGATSGIGVETARALASANAHVIITARDMNKGAQVIADIKKTTGNNKVEVMEMDLTSLRSVRKFVSQFQARGLPINILISRGLPINILICNAGIMATPYSKTVDGFESQFGVNHLAHFLLTTSLLPELKAGKPSRVVVVSSLANKRGGINWDDISWEKKYDKWLAYAQSKTANILFAKQLNKLYESEGIQAYSLHPGGILTNLQVHVPIEEQRAMGWFKEDGTLHDLFKNVEQGASTSVYAALAPDLDKHGGEYLEDCAISPGIHSDQMYTGLGLHAVDMEAAERLWKLSEQMVAAK</sequence>
<evidence type="ECO:0000256" key="2">
    <source>
        <dbReference type="ARBA" id="ARBA00023002"/>
    </source>
</evidence>
<evidence type="ECO:0000313" key="3">
    <source>
        <dbReference type="EMBL" id="CAF1324643.1"/>
    </source>
</evidence>
<dbReference type="Gene3D" id="3.40.50.720">
    <property type="entry name" value="NAD(P)-binding Rossmann-like Domain"/>
    <property type="match status" value="1"/>
</dbReference>
<dbReference type="PANTHER" id="PTHR24320">
    <property type="entry name" value="RETINOL DEHYDROGENASE"/>
    <property type="match status" value="1"/>
</dbReference>
<name>A0A815FTS7_9BILA</name>
<accession>A0A815FTS7</accession>
<evidence type="ECO:0000256" key="1">
    <source>
        <dbReference type="ARBA" id="ARBA00006484"/>
    </source>
</evidence>
<organism evidence="3 4">
    <name type="scientific">Rotaria magnacalcarata</name>
    <dbReference type="NCBI Taxonomy" id="392030"/>
    <lineage>
        <taxon>Eukaryota</taxon>
        <taxon>Metazoa</taxon>
        <taxon>Spiralia</taxon>
        <taxon>Gnathifera</taxon>
        <taxon>Rotifera</taxon>
        <taxon>Eurotatoria</taxon>
        <taxon>Bdelloidea</taxon>
        <taxon>Philodinida</taxon>
        <taxon>Philodinidae</taxon>
        <taxon>Rotaria</taxon>
    </lineage>
</organism>
<dbReference type="InterPro" id="IPR002347">
    <property type="entry name" value="SDR_fam"/>
</dbReference>
<comment type="caution">
    <text evidence="3">The sequence shown here is derived from an EMBL/GenBank/DDBJ whole genome shotgun (WGS) entry which is preliminary data.</text>
</comment>
<reference evidence="3" key="1">
    <citation type="submission" date="2021-02" db="EMBL/GenBank/DDBJ databases">
        <authorList>
            <person name="Nowell W R."/>
        </authorList>
    </citation>
    <scope>NUCLEOTIDE SEQUENCE</scope>
</reference>
<gene>
    <name evidence="3" type="ORF">CJN711_LOCUS18110</name>
</gene>
<protein>
    <submittedName>
        <fullName evidence="3">Uncharacterized protein</fullName>
    </submittedName>
</protein>
<comment type="similarity">
    <text evidence="1">Belongs to the short-chain dehydrogenases/reductases (SDR) family.</text>
</comment>
<dbReference type="PRINTS" id="PR00081">
    <property type="entry name" value="GDHRDH"/>
</dbReference>
<evidence type="ECO:0000313" key="4">
    <source>
        <dbReference type="Proteomes" id="UP000663855"/>
    </source>
</evidence>
<dbReference type="InterPro" id="IPR036291">
    <property type="entry name" value="NAD(P)-bd_dom_sf"/>
</dbReference>
<keyword evidence="2" id="KW-0560">Oxidoreductase</keyword>
<dbReference type="AlphaFoldDB" id="A0A815FTS7"/>